<evidence type="ECO:0000256" key="1">
    <source>
        <dbReference type="SAM" id="Coils"/>
    </source>
</evidence>
<evidence type="ECO:0000256" key="2">
    <source>
        <dbReference type="SAM" id="MobiDB-lite"/>
    </source>
</evidence>
<name>A0A7S4M9K7_9STRA</name>
<feature type="region of interest" description="Disordered" evidence="2">
    <location>
        <begin position="217"/>
        <end position="258"/>
    </location>
</feature>
<feature type="compositionally biased region" description="Basic residues" evidence="2">
    <location>
        <begin position="229"/>
        <end position="258"/>
    </location>
</feature>
<feature type="coiled-coil region" evidence="1">
    <location>
        <begin position="36"/>
        <end position="63"/>
    </location>
</feature>
<organism evidence="3">
    <name type="scientific">Odontella aurita</name>
    <dbReference type="NCBI Taxonomy" id="265563"/>
    <lineage>
        <taxon>Eukaryota</taxon>
        <taxon>Sar</taxon>
        <taxon>Stramenopiles</taxon>
        <taxon>Ochrophyta</taxon>
        <taxon>Bacillariophyta</taxon>
        <taxon>Mediophyceae</taxon>
        <taxon>Biddulphiophycidae</taxon>
        <taxon>Eupodiscales</taxon>
        <taxon>Odontellaceae</taxon>
        <taxon>Odontella</taxon>
    </lineage>
</organism>
<feature type="compositionally biased region" description="Basic and acidic residues" evidence="2">
    <location>
        <begin position="217"/>
        <end position="228"/>
    </location>
</feature>
<dbReference type="AlphaFoldDB" id="A0A7S4M9K7"/>
<gene>
    <name evidence="3" type="ORF">OAUR00152_LOCUS3696</name>
</gene>
<accession>A0A7S4M9K7</accession>
<evidence type="ECO:0000313" key="3">
    <source>
        <dbReference type="EMBL" id="CAE2208667.1"/>
    </source>
</evidence>
<dbReference type="EMBL" id="HBKQ01005387">
    <property type="protein sequence ID" value="CAE2208667.1"/>
    <property type="molecule type" value="Transcribed_RNA"/>
</dbReference>
<proteinExistence type="predicted"/>
<sequence>MGDGRKCSSAHQQAPEFNFDPSGNISYIINFCHCKLHIMSSSLEKLTREIDELSIRRSEETSNERHKKVRAKKELRSIYKKYAPQKIPDLGALLGKYNGQEDALLEAVERKYCKVQAAESMAGKKWCYVLKHYPAPCDDNKSSQMAKWEVDDSLEHIEDILAELAQSIGGECVINMRKGKRQLIVKSKPARFEEKSYTTETVEGTVEKMRELIHKRYRHKDSASNHSDKHSRRKAEKKLDKKRRAALVKSRRSRRVCQ</sequence>
<keyword evidence="1" id="KW-0175">Coiled coil</keyword>
<protein>
    <submittedName>
        <fullName evidence="3">Uncharacterized protein</fullName>
    </submittedName>
</protein>
<reference evidence="3" key="1">
    <citation type="submission" date="2021-01" db="EMBL/GenBank/DDBJ databases">
        <authorList>
            <person name="Corre E."/>
            <person name="Pelletier E."/>
            <person name="Niang G."/>
            <person name="Scheremetjew M."/>
            <person name="Finn R."/>
            <person name="Kale V."/>
            <person name="Holt S."/>
            <person name="Cochrane G."/>
            <person name="Meng A."/>
            <person name="Brown T."/>
            <person name="Cohen L."/>
        </authorList>
    </citation>
    <scope>NUCLEOTIDE SEQUENCE</scope>
    <source>
        <strain evidence="3">Isolate 1302-5</strain>
    </source>
</reference>